<dbReference type="RefSeq" id="XP_026085342.1">
    <property type="nucleotide sequence ID" value="XM_026229557.1"/>
</dbReference>
<dbReference type="InterPro" id="IPR011641">
    <property type="entry name" value="Tyr-kin_ephrin_A/B_rcpt-like"/>
</dbReference>
<keyword evidence="2" id="KW-0732">Signal</keyword>
<accession>A0A6P6LNQ9</accession>
<proteinExistence type="predicted"/>
<dbReference type="InterPro" id="IPR009030">
    <property type="entry name" value="Growth_fac_rcpt_cys_sf"/>
</dbReference>
<evidence type="ECO:0000256" key="2">
    <source>
        <dbReference type="SAM" id="SignalP"/>
    </source>
</evidence>
<gene>
    <name evidence="5" type="primary">LOC113060552</name>
</gene>
<dbReference type="AlphaFoldDB" id="A0A6P6LNQ9"/>
<dbReference type="PANTHER" id="PTHR46967:SF1">
    <property type="entry name" value="KERATIN-ASSOCIATED PROTEIN 16-1-LIKE"/>
    <property type="match status" value="1"/>
</dbReference>
<feature type="repeat" description="TNFR-Cys" evidence="1">
    <location>
        <begin position="152"/>
        <end position="200"/>
    </location>
</feature>
<keyword evidence="4" id="KW-1185">Reference proteome</keyword>
<dbReference type="PANTHER" id="PTHR46967">
    <property type="entry name" value="INSULIN-LIKE GROWTH FACTOR BINDING PROTEIN,N-TERMINAL"/>
    <property type="match status" value="1"/>
</dbReference>
<name>A0A6P6LNQ9_CARAU</name>
<evidence type="ECO:0000313" key="4">
    <source>
        <dbReference type="Proteomes" id="UP000515129"/>
    </source>
</evidence>
<dbReference type="PROSITE" id="PS50050">
    <property type="entry name" value="TNFR_NGFR_2"/>
    <property type="match status" value="1"/>
</dbReference>
<dbReference type="Gene3D" id="2.10.50.10">
    <property type="entry name" value="Tumor Necrosis Factor Receptor, subunit A, domain 2"/>
    <property type="match status" value="2"/>
</dbReference>
<sequence length="327" mass="34408">MESLGVLFVLACVLGVVMSQTTLSPAVTITTVSVNMTTAAPSCSGLNTSTCAACAPGSYYDNETLLCSCCPEAGLCVLPGACLLCVQGFYQPLAGQQGCVPCSSGFYSNVTGSPVCQPCPSGSFSNNTGSASCAACAPGFYTSLQNSTSCNPCPQGTYCNSSSCAQCRVCPAGSEALRTASKECTPCRPGMHKLAHQTMCQICSSGFYQIHWGQENCDLCPENHYCPSPDVNPILCPTDAFCPEGSTAPGYCMETFFRKWVFSSSSFWFCGGEEIMTVSFPLPGPPSCEKTAHLLASMGSLVMLSLFMQAGDITMYKPHKFSLKVSI</sequence>
<dbReference type="SMART" id="SM01411">
    <property type="entry name" value="Ephrin_rec_like"/>
    <property type="match status" value="3"/>
</dbReference>
<reference evidence="5" key="1">
    <citation type="submission" date="2025-08" db="UniProtKB">
        <authorList>
            <consortium name="RefSeq"/>
        </authorList>
    </citation>
    <scope>IDENTIFICATION</scope>
    <source>
        <strain evidence="5">Wakin</strain>
        <tissue evidence="5">Muscle</tissue>
    </source>
</reference>
<dbReference type="InterPro" id="IPR001368">
    <property type="entry name" value="TNFR/NGFR_Cys_rich_reg"/>
</dbReference>
<feature type="signal peptide" evidence="2">
    <location>
        <begin position="1"/>
        <end position="19"/>
    </location>
</feature>
<dbReference type="Pfam" id="PF07699">
    <property type="entry name" value="Ephrin_rec_like"/>
    <property type="match status" value="2"/>
</dbReference>
<dbReference type="Proteomes" id="UP000515129">
    <property type="component" value="Chromosome 42"/>
</dbReference>
<evidence type="ECO:0000259" key="3">
    <source>
        <dbReference type="PROSITE" id="PS50050"/>
    </source>
</evidence>
<dbReference type="SUPFAM" id="SSF57184">
    <property type="entry name" value="Growth factor receptor domain"/>
    <property type="match status" value="1"/>
</dbReference>
<dbReference type="GeneID" id="113060552"/>
<evidence type="ECO:0000256" key="1">
    <source>
        <dbReference type="PROSITE-ProRule" id="PRU00206"/>
    </source>
</evidence>
<protein>
    <submittedName>
        <fullName evidence="5">Laminin subunit alpha-5-like isoform X2</fullName>
    </submittedName>
</protein>
<comment type="caution">
    <text evidence="1">Lacks conserved residue(s) required for the propagation of feature annotation.</text>
</comment>
<feature type="chain" id="PRO_5028139160" evidence="2">
    <location>
        <begin position="20"/>
        <end position="327"/>
    </location>
</feature>
<evidence type="ECO:0000313" key="5">
    <source>
        <dbReference type="RefSeq" id="XP_026085342.1"/>
    </source>
</evidence>
<feature type="domain" description="TNFR-Cys" evidence="3">
    <location>
        <begin position="152"/>
        <end position="200"/>
    </location>
</feature>
<organism evidence="4 5">
    <name type="scientific">Carassius auratus</name>
    <name type="common">Goldfish</name>
    <dbReference type="NCBI Taxonomy" id="7957"/>
    <lineage>
        <taxon>Eukaryota</taxon>
        <taxon>Metazoa</taxon>
        <taxon>Chordata</taxon>
        <taxon>Craniata</taxon>
        <taxon>Vertebrata</taxon>
        <taxon>Euteleostomi</taxon>
        <taxon>Actinopterygii</taxon>
        <taxon>Neopterygii</taxon>
        <taxon>Teleostei</taxon>
        <taxon>Ostariophysi</taxon>
        <taxon>Cypriniformes</taxon>
        <taxon>Cyprinidae</taxon>
        <taxon>Cyprininae</taxon>
        <taxon>Carassius</taxon>
    </lineage>
</organism>